<dbReference type="RefSeq" id="WP_074558080.1">
    <property type="nucleotide sequence ID" value="NZ_FMYE01000018.1"/>
</dbReference>
<dbReference type="PROSITE" id="PS51257">
    <property type="entry name" value="PROKAR_LIPOPROTEIN"/>
    <property type="match status" value="1"/>
</dbReference>
<evidence type="ECO:0008006" key="3">
    <source>
        <dbReference type="Google" id="ProtNLM"/>
    </source>
</evidence>
<protein>
    <recommendedName>
        <fullName evidence="3">Lipoprotein</fullName>
    </recommendedName>
</protein>
<proteinExistence type="predicted"/>
<evidence type="ECO:0000313" key="1">
    <source>
        <dbReference type="EMBL" id="SDB77153.1"/>
    </source>
</evidence>
<name>A0A1G6G5P7_BACOV</name>
<dbReference type="Proteomes" id="UP000183670">
    <property type="component" value="Unassembled WGS sequence"/>
</dbReference>
<dbReference type="AlphaFoldDB" id="A0A1G6G5P7"/>
<sequence>MNRISKHLLTIVVAVVTIAGCIYAGRTEYNDDVLSGMSAEKYQYIHDSLGCRASQEDVVKEYITNQKYYDSKKY</sequence>
<gene>
    <name evidence="1" type="ORF">SAMN05192581_101820</name>
</gene>
<dbReference type="EMBL" id="FMYE01000018">
    <property type="protein sequence ID" value="SDB77153.1"/>
    <property type="molecule type" value="Genomic_DNA"/>
</dbReference>
<accession>A0A1G6G5P7</accession>
<reference evidence="1 2" key="1">
    <citation type="submission" date="2016-10" db="EMBL/GenBank/DDBJ databases">
        <authorList>
            <person name="de Groot N.N."/>
        </authorList>
    </citation>
    <scope>NUCLEOTIDE SEQUENCE [LARGE SCALE GENOMIC DNA]</scope>
    <source>
        <strain evidence="1 2">NLAE-zl-C500</strain>
    </source>
</reference>
<evidence type="ECO:0000313" key="2">
    <source>
        <dbReference type="Proteomes" id="UP000183670"/>
    </source>
</evidence>
<organism evidence="1 2">
    <name type="scientific">Bacteroides ovatus</name>
    <dbReference type="NCBI Taxonomy" id="28116"/>
    <lineage>
        <taxon>Bacteria</taxon>
        <taxon>Pseudomonadati</taxon>
        <taxon>Bacteroidota</taxon>
        <taxon>Bacteroidia</taxon>
        <taxon>Bacteroidales</taxon>
        <taxon>Bacteroidaceae</taxon>
        <taxon>Bacteroides</taxon>
    </lineage>
</organism>